<evidence type="ECO:0000256" key="1">
    <source>
        <dbReference type="SAM" id="MobiDB-lite"/>
    </source>
</evidence>
<protein>
    <submittedName>
        <fullName evidence="2">Uncharacterized protein</fullName>
    </submittedName>
</protein>
<evidence type="ECO:0000313" key="2">
    <source>
        <dbReference type="EMBL" id="KPX73602.1"/>
    </source>
</evidence>
<accession>A0A0P9TKX0</accession>
<sequence length="285" mass="31849">MLHIATGTFLRLTHVFPQQPQRLTLRQALGDQRISQQTLLDRITEHRFKRFTGVFLAAVIRQFQQREPGLRCVTKRLRPLRELLTQQRKTIGAEQLESRQPSAKAGAGVRQKGNRIGQGVKRQKGNCLSLGQRKKLQRRSGDDTQRAFAANEQIPQVITGIVLAQTTQAIPYFALGGNHLKPQRQLAHVAVAQHRIASCVGAQVAPDSATALRAQAQRKQTIRLPGCILQILQDAARFDRQGVIVSVDFAHLIHAIQQQQHRPTTGVGCRSAHQTGITALHHHRR</sequence>
<comment type="caution">
    <text evidence="2">The sequence shown here is derived from an EMBL/GenBank/DDBJ whole genome shotgun (WGS) entry which is preliminary data.</text>
</comment>
<feature type="region of interest" description="Disordered" evidence="1">
    <location>
        <begin position="94"/>
        <end position="123"/>
    </location>
</feature>
<organism evidence="2 3">
    <name type="scientific">Pseudomonas amygdali pv. lachrymans</name>
    <name type="common">Pseudomonas syringae pv. lachrymans</name>
    <dbReference type="NCBI Taxonomy" id="53707"/>
    <lineage>
        <taxon>Bacteria</taxon>
        <taxon>Pseudomonadati</taxon>
        <taxon>Pseudomonadota</taxon>
        <taxon>Gammaproteobacteria</taxon>
        <taxon>Pseudomonadales</taxon>
        <taxon>Pseudomonadaceae</taxon>
        <taxon>Pseudomonas</taxon>
        <taxon>Pseudomonas amygdali</taxon>
    </lineage>
</organism>
<evidence type="ECO:0000313" key="3">
    <source>
        <dbReference type="Proteomes" id="UP000050265"/>
    </source>
</evidence>
<dbReference type="Proteomes" id="UP000050265">
    <property type="component" value="Unassembled WGS sequence"/>
</dbReference>
<dbReference type="PATRIC" id="fig|53707.9.peg.1002"/>
<dbReference type="EMBL" id="LJQP01000121">
    <property type="protein sequence ID" value="KPX73602.1"/>
    <property type="molecule type" value="Genomic_DNA"/>
</dbReference>
<gene>
    <name evidence="2" type="ORF">ALO35_00684</name>
</gene>
<reference evidence="2 3" key="1">
    <citation type="submission" date="2015-09" db="EMBL/GenBank/DDBJ databases">
        <title>Genome announcement of multiple Pseudomonas syringae strains.</title>
        <authorList>
            <person name="Thakur S."/>
            <person name="Wang P.W."/>
            <person name="Gong Y."/>
            <person name="Weir B.S."/>
            <person name="Guttman D.S."/>
        </authorList>
    </citation>
    <scope>NUCLEOTIDE SEQUENCE [LARGE SCALE GENOMIC DNA]</scope>
    <source>
        <strain evidence="2 3">ICMP3507</strain>
    </source>
</reference>
<dbReference type="AlphaFoldDB" id="A0A0P9TKX0"/>
<name>A0A0P9TKX0_PSEAV</name>
<proteinExistence type="predicted"/>